<dbReference type="EMBL" id="CP000885">
    <property type="protein sequence ID" value="ABX41516.1"/>
    <property type="molecule type" value="Genomic_DNA"/>
</dbReference>
<dbReference type="PROSITE" id="PS50936">
    <property type="entry name" value="ENGC_GTPASE"/>
    <property type="match status" value="1"/>
</dbReference>
<dbReference type="InterPro" id="IPR004881">
    <property type="entry name" value="Ribosome_biogen_GTPase_RsgA"/>
</dbReference>
<evidence type="ECO:0000259" key="13">
    <source>
        <dbReference type="PROSITE" id="PS51721"/>
    </source>
</evidence>
<dbReference type="InterPro" id="IPR010914">
    <property type="entry name" value="RsgA_GTPase_dom"/>
</dbReference>
<dbReference type="NCBIfam" id="TIGR00157">
    <property type="entry name" value="ribosome small subunit-dependent GTPase A"/>
    <property type="match status" value="1"/>
</dbReference>
<feature type="binding site" evidence="10">
    <location>
        <position position="292"/>
    </location>
    <ligand>
        <name>Zn(2+)</name>
        <dbReference type="ChEBI" id="CHEBI:29105"/>
    </ligand>
</feature>
<evidence type="ECO:0000259" key="12">
    <source>
        <dbReference type="PROSITE" id="PS50936"/>
    </source>
</evidence>
<keyword evidence="15" id="KW-1185">Reference proteome</keyword>
<dbReference type="GO" id="GO:0003924">
    <property type="term" value="F:GTPase activity"/>
    <property type="evidence" value="ECO:0007669"/>
    <property type="project" value="UniProtKB-UniRule"/>
</dbReference>
<feature type="region of interest" description="Disordered" evidence="11">
    <location>
        <begin position="337"/>
        <end position="359"/>
    </location>
</feature>
<feature type="binding site" evidence="10">
    <location>
        <position position="287"/>
    </location>
    <ligand>
        <name>Zn(2+)</name>
        <dbReference type="ChEBI" id="CHEBI:29105"/>
    </ligand>
</feature>
<keyword evidence="1 10" id="KW-0963">Cytoplasm</keyword>
<dbReference type="HAMAP" id="MF_01820">
    <property type="entry name" value="GTPase_RsgA"/>
    <property type="match status" value="1"/>
</dbReference>
<evidence type="ECO:0000313" key="15">
    <source>
        <dbReference type="Proteomes" id="UP000000370"/>
    </source>
</evidence>
<keyword evidence="5 10" id="KW-0547">Nucleotide-binding</keyword>
<comment type="function">
    <text evidence="10">One of several proteins that assist in the late maturation steps of the functional core of the 30S ribosomal subunit. Helps release RbfA from mature subunits. May play a role in the assembly of ribosomal proteins into the subunit. Circularly permuted GTPase that catalyzes slow GTP hydrolysis, GTPase activity is stimulated by the 30S ribosomal subunit.</text>
</comment>
<dbReference type="KEGG" id="cpy:Cphy_1138"/>
<dbReference type="PANTHER" id="PTHR32120:SF10">
    <property type="entry name" value="SMALL RIBOSOMAL SUBUNIT BIOGENESIS GTPASE RSGA"/>
    <property type="match status" value="1"/>
</dbReference>
<dbReference type="GO" id="GO:0005737">
    <property type="term" value="C:cytoplasm"/>
    <property type="evidence" value="ECO:0007669"/>
    <property type="project" value="UniProtKB-SubCell"/>
</dbReference>
<feature type="binding site" evidence="10">
    <location>
        <begin position="154"/>
        <end position="157"/>
    </location>
    <ligand>
        <name>GTP</name>
        <dbReference type="ChEBI" id="CHEBI:37565"/>
    </ligand>
</feature>
<reference evidence="15" key="1">
    <citation type="submission" date="2007-11" db="EMBL/GenBank/DDBJ databases">
        <title>Complete genome sequence of Clostridium phytofermentans ISDg.</title>
        <authorList>
            <person name="Leschine S.B."/>
            <person name="Warnick T.A."/>
            <person name="Blanchard J.L."/>
            <person name="Schnell D.J."/>
            <person name="Petit E.L."/>
            <person name="LaTouf W.G."/>
            <person name="Copeland A."/>
            <person name="Lucas S."/>
            <person name="Lapidus A."/>
            <person name="Barry K."/>
            <person name="Glavina del Rio T."/>
            <person name="Dalin E."/>
            <person name="Tice H."/>
            <person name="Pitluck S."/>
            <person name="Kiss H."/>
            <person name="Brettin T."/>
            <person name="Bruce D."/>
            <person name="Detter J.C."/>
            <person name="Han C."/>
            <person name="Kuske C."/>
            <person name="Schmutz J."/>
            <person name="Larimer F."/>
            <person name="Land M."/>
            <person name="Hauser L."/>
            <person name="Kyrpides N."/>
            <person name="Kim E.A."/>
            <person name="Richardson P."/>
        </authorList>
    </citation>
    <scope>NUCLEOTIDE SEQUENCE [LARGE SCALE GENOMIC DNA]</scope>
    <source>
        <strain evidence="15">ATCC 700394 / DSM 18823 / ISDg</strain>
    </source>
</reference>
<dbReference type="HOGENOM" id="CLU_033617_0_1_9"/>
<gene>
    <name evidence="10" type="primary">rsgA</name>
    <name evidence="14" type="ordered locus">Cphy_1138</name>
</gene>
<dbReference type="Gene3D" id="3.40.50.300">
    <property type="entry name" value="P-loop containing nucleotide triphosphate hydrolases"/>
    <property type="match status" value="1"/>
</dbReference>
<feature type="domain" description="CP-type G" evidence="13">
    <location>
        <begin position="107"/>
        <end position="264"/>
    </location>
</feature>
<accession>A9KMS1</accession>
<evidence type="ECO:0000256" key="11">
    <source>
        <dbReference type="SAM" id="MobiDB-lite"/>
    </source>
</evidence>
<dbReference type="eggNOG" id="COG1162">
    <property type="taxonomic scope" value="Bacteria"/>
</dbReference>
<feature type="domain" description="EngC GTPase" evidence="12">
    <location>
        <begin position="115"/>
        <end position="262"/>
    </location>
</feature>
<name>A9KMS1_LACP7</name>
<evidence type="ECO:0000256" key="6">
    <source>
        <dbReference type="ARBA" id="ARBA00022801"/>
    </source>
</evidence>
<keyword evidence="8 10" id="KW-0694">RNA-binding</keyword>
<evidence type="ECO:0000256" key="5">
    <source>
        <dbReference type="ARBA" id="ARBA00022741"/>
    </source>
</evidence>
<evidence type="ECO:0000313" key="14">
    <source>
        <dbReference type="EMBL" id="ABX41516.1"/>
    </source>
</evidence>
<evidence type="ECO:0000256" key="1">
    <source>
        <dbReference type="ARBA" id="ARBA00022490"/>
    </source>
</evidence>
<evidence type="ECO:0000256" key="9">
    <source>
        <dbReference type="ARBA" id="ARBA00023134"/>
    </source>
</evidence>
<evidence type="ECO:0000256" key="10">
    <source>
        <dbReference type="HAMAP-Rule" id="MF_01820"/>
    </source>
</evidence>
<feature type="binding site" evidence="10">
    <location>
        <position position="294"/>
    </location>
    <ligand>
        <name>Zn(2+)</name>
        <dbReference type="ChEBI" id="CHEBI:29105"/>
    </ligand>
</feature>
<evidence type="ECO:0000256" key="3">
    <source>
        <dbReference type="ARBA" id="ARBA00022723"/>
    </source>
</evidence>
<dbReference type="RefSeq" id="WP_012199164.1">
    <property type="nucleotide sequence ID" value="NC_010001.1"/>
</dbReference>
<evidence type="ECO:0000256" key="4">
    <source>
        <dbReference type="ARBA" id="ARBA00022730"/>
    </source>
</evidence>
<dbReference type="AlphaFoldDB" id="A9KMS1"/>
<evidence type="ECO:0000256" key="7">
    <source>
        <dbReference type="ARBA" id="ARBA00022833"/>
    </source>
</evidence>
<dbReference type="GO" id="GO:0019843">
    <property type="term" value="F:rRNA binding"/>
    <property type="evidence" value="ECO:0007669"/>
    <property type="project" value="UniProtKB-KW"/>
</dbReference>
<keyword evidence="2 10" id="KW-0690">Ribosome biogenesis</keyword>
<dbReference type="GO" id="GO:0005525">
    <property type="term" value="F:GTP binding"/>
    <property type="evidence" value="ECO:0007669"/>
    <property type="project" value="UniProtKB-UniRule"/>
</dbReference>
<dbReference type="GO" id="GO:0046872">
    <property type="term" value="F:metal ion binding"/>
    <property type="evidence" value="ECO:0007669"/>
    <property type="project" value="UniProtKB-KW"/>
</dbReference>
<dbReference type="STRING" id="357809.Cphy_1138"/>
<evidence type="ECO:0000256" key="8">
    <source>
        <dbReference type="ARBA" id="ARBA00022884"/>
    </source>
</evidence>
<comment type="similarity">
    <text evidence="10">Belongs to the TRAFAC class YlqF/YawG GTPase family. RsgA subfamily.</text>
</comment>
<dbReference type="EC" id="3.6.1.-" evidence="10"/>
<keyword evidence="7 10" id="KW-0862">Zinc</keyword>
<dbReference type="SUPFAM" id="SSF52540">
    <property type="entry name" value="P-loop containing nucleoside triphosphate hydrolases"/>
    <property type="match status" value="1"/>
</dbReference>
<sequence>MNLQQLGFSDYFKSQITANDIELSLIPARVSAVHKESYELISEYGESNAKLKSSLFYKNSKYLIYPAVGDFVLIKHNELGDDIIYRILNRKSYFTRNNPGFGNYTGNEGLQSIASNFDYVFLMESLNQDFNVRRMERYLSTAYDSGATPIIILTKADLCDDVSEKIAIMEQVSFGVKVVAISAITGEGLDQLVEYLTEGTTFVFLGSSGIGKSSLVNALAGKEMMKVSNIREDDDKGRHTTTHRELISLENGVMIIDTPGMRELGLSNVESGLSSTFQDIDSLSEYCKFQDCKHEKEPGCAVNKAIEDGTLSLDRLRSYHKLQREVRHSSAKAAYQLARTTDSKSTSKQQNYSRKKIDY</sequence>
<dbReference type="Proteomes" id="UP000000370">
    <property type="component" value="Chromosome"/>
</dbReference>
<proteinExistence type="inferred from homology"/>
<dbReference type="PANTHER" id="PTHR32120">
    <property type="entry name" value="SMALL RIBOSOMAL SUBUNIT BIOGENESIS GTPASE RSGA"/>
    <property type="match status" value="1"/>
</dbReference>
<comment type="cofactor">
    <cofactor evidence="10">
        <name>Zn(2+)</name>
        <dbReference type="ChEBI" id="CHEBI:29105"/>
    </cofactor>
    <text evidence="10">Binds 1 zinc ion per subunit.</text>
</comment>
<dbReference type="InterPro" id="IPR027417">
    <property type="entry name" value="P-loop_NTPase"/>
</dbReference>
<keyword evidence="3 10" id="KW-0479">Metal-binding</keyword>
<feature type="binding site" evidence="10">
    <location>
        <position position="300"/>
    </location>
    <ligand>
        <name>Zn(2+)</name>
        <dbReference type="ChEBI" id="CHEBI:29105"/>
    </ligand>
</feature>
<keyword evidence="4 10" id="KW-0699">rRNA-binding</keyword>
<dbReference type="InterPro" id="IPR030378">
    <property type="entry name" value="G_CP_dom"/>
</dbReference>
<protein>
    <recommendedName>
        <fullName evidence="10">Small ribosomal subunit biogenesis GTPase RsgA</fullName>
        <ecNumber evidence="10">3.6.1.-</ecNumber>
    </recommendedName>
</protein>
<dbReference type="Pfam" id="PF03193">
    <property type="entry name" value="RsgA_GTPase"/>
    <property type="match status" value="1"/>
</dbReference>
<dbReference type="OrthoDB" id="9809485at2"/>
<comment type="subcellular location">
    <subcellularLocation>
        <location evidence="10">Cytoplasm</location>
    </subcellularLocation>
</comment>
<dbReference type="Gene3D" id="1.10.40.50">
    <property type="entry name" value="Probable gtpase engc, domain 3"/>
    <property type="match status" value="1"/>
</dbReference>
<feature type="compositionally biased region" description="Polar residues" evidence="11">
    <location>
        <begin position="338"/>
        <end position="352"/>
    </location>
</feature>
<feature type="binding site" evidence="10">
    <location>
        <begin position="206"/>
        <end position="214"/>
    </location>
    <ligand>
        <name>GTP</name>
        <dbReference type="ChEBI" id="CHEBI:37565"/>
    </ligand>
</feature>
<keyword evidence="9 10" id="KW-0342">GTP-binding</keyword>
<dbReference type="GO" id="GO:0042274">
    <property type="term" value="P:ribosomal small subunit biogenesis"/>
    <property type="evidence" value="ECO:0007669"/>
    <property type="project" value="UniProtKB-UniRule"/>
</dbReference>
<dbReference type="CDD" id="cd01854">
    <property type="entry name" value="YjeQ_EngC"/>
    <property type="match status" value="1"/>
</dbReference>
<organism evidence="14 15">
    <name type="scientific">Lachnoclostridium phytofermentans (strain ATCC 700394 / DSM 18823 / ISDg)</name>
    <name type="common">Clostridium phytofermentans</name>
    <dbReference type="NCBI Taxonomy" id="357809"/>
    <lineage>
        <taxon>Bacteria</taxon>
        <taxon>Bacillati</taxon>
        <taxon>Bacillota</taxon>
        <taxon>Clostridia</taxon>
        <taxon>Lachnospirales</taxon>
        <taxon>Lachnospiraceae</taxon>
    </lineage>
</organism>
<evidence type="ECO:0000256" key="2">
    <source>
        <dbReference type="ARBA" id="ARBA00022517"/>
    </source>
</evidence>
<keyword evidence="6 10" id="KW-0378">Hydrolase</keyword>
<dbReference type="PROSITE" id="PS51721">
    <property type="entry name" value="G_CP"/>
    <property type="match status" value="1"/>
</dbReference>
<comment type="subunit">
    <text evidence="10">Monomer. Associates with 30S ribosomal subunit, binds 16S rRNA.</text>
</comment>